<dbReference type="InterPro" id="IPR016186">
    <property type="entry name" value="C-type_lectin-like/link_sf"/>
</dbReference>
<proteinExistence type="predicted"/>
<protein>
    <recommendedName>
        <fullName evidence="2">C-type lectin domain-containing protein</fullName>
    </recommendedName>
</protein>
<accession>A0AAV5TXQ6</accession>
<dbReference type="Gene3D" id="3.10.100.10">
    <property type="entry name" value="Mannose-Binding Protein A, subunit A"/>
    <property type="match status" value="1"/>
</dbReference>
<dbReference type="SMART" id="SM00034">
    <property type="entry name" value="CLECT"/>
    <property type="match status" value="1"/>
</dbReference>
<evidence type="ECO:0000313" key="3">
    <source>
        <dbReference type="EMBL" id="GMS99019.1"/>
    </source>
</evidence>
<dbReference type="Proteomes" id="UP001432027">
    <property type="component" value="Unassembled WGS sequence"/>
</dbReference>
<keyword evidence="4" id="KW-1185">Reference proteome</keyword>
<evidence type="ECO:0000256" key="1">
    <source>
        <dbReference type="ARBA" id="ARBA00023157"/>
    </source>
</evidence>
<dbReference type="InterPro" id="IPR016187">
    <property type="entry name" value="CTDL_fold"/>
</dbReference>
<dbReference type="InterPro" id="IPR018378">
    <property type="entry name" value="C-type_lectin_CS"/>
</dbReference>
<dbReference type="SUPFAM" id="SSF56436">
    <property type="entry name" value="C-type lectin-like"/>
    <property type="match status" value="1"/>
</dbReference>
<name>A0AAV5TXQ6_9BILA</name>
<reference evidence="3" key="1">
    <citation type="submission" date="2023-10" db="EMBL/GenBank/DDBJ databases">
        <title>Genome assembly of Pristionchus species.</title>
        <authorList>
            <person name="Yoshida K."/>
            <person name="Sommer R.J."/>
        </authorList>
    </citation>
    <scope>NUCLEOTIDE SEQUENCE</scope>
    <source>
        <strain evidence="3">RS0144</strain>
    </source>
</reference>
<sequence length="200" mass="21843">LFCTTQLTQPIPSNDGCESFADDNDDGVCYQIGATAENWQEAQLICRSFGADLASIHNKKENDFVRRLAISKEEVKGVFLGGKVSGKGNKFGWIDGSEWDYDNFYPVDGLGDCLALDTQVVSGQWANTDCSSQLSVACIRQQNYSTPACSSGPWKEGDIILLLEANSCCDHLIIFDNYIAGNVIANLTGEIKDKVYKSST</sequence>
<comment type="caution">
    <text evidence="3">The sequence shown here is derived from an EMBL/GenBank/DDBJ whole genome shotgun (WGS) entry which is preliminary data.</text>
</comment>
<dbReference type="Pfam" id="PF00059">
    <property type="entry name" value="Lectin_C"/>
    <property type="match status" value="1"/>
</dbReference>
<evidence type="ECO:0000259" key="2">
    <source>
        <dbReference type="PROSITE" id="PS50041"/>
    </source>
</evidence>
<dbReference type="PANTHER" id="PTHR22991">
    <property type="entry name" value="PROTEIN CBG13490"/>
    <property type="match status" value="1"/>
</dbReference>
<evidence type="ECO:0000313" key="4">
    <source>
        <dbReference type="Proteomes" id="UP001432027"/>
    </source>
</evidence>
<dbReference type="EMBL" id="BTSX01000005">
    <property type="protein sequence ID" value="GMS99019.1"/>
    <property type="molecule type" value="Genomic_DNA"/>
</dbReference>
<dbReference type="PROSITE" id="PS50041">
    <property type="entry name" value="C_TYPE_LECTIN_2"/>
    <property type="match status" value="1"/>
</dbReference>
<dbReference type="PROSITE" id="PS00615">
    <property type="entry name" value="C_TYPE_LECTIN_1"/>
    <property type="match status" value="1"/>
</dbReference>
<dbReference type="PANTHER" id="PTHR22991:SF40">
    <property type="entry name" value="PROTEIN CBG13490"/>
    <property type="match status" value="1"/>
</dbReference>
<organism evidence="3 4">
    <name type="scientific">Pristionchus entomophagus</name>
    <dbReference type="NCBI Taxonomy" id="358040"/>
    <lineage>
        <taxon>Eukaryota</taxon>
        <taxon>Metazoa</taxon>
        <taxon>Ecdysozoa</taxon>
        <taxon>Nematoda</taxon>
        <taxon>Chromadorea</taxon>
        <taxon>Rhabditida</taxon>
        <taxon>Rhabditina</taxon>
        <taxon>Diplogasteromorpha</taxon>
        <taxon>Diplogasteroidea</taxon>
        <taxon>Neodiplogasteridae</taxon>
        <taxon>Pristionchus</taxon>
    </lineage>
</organism>
<dbReference type="AlphaFoldDB" id="A0AAV5TXQ6"/>
<dbReference type="InterPro" id="IPR050976">
    <property type="entry name" value="Snaclec"/>
</dbReference>
<dbReference type="InterPro" id="IPR001304">
    <property type="entry name" value="C-type_lectin-like"/>
</dbReference>
<feature type="domain" description="C-type lectin" evidence="2">
    <location>
        <begin position="25"/>
        <end position="139"/>
    </location>
</feature>
<feature type="non-terminal residue" evidence="3">
    <location>
        <position position="1"/>
    </location>
</feature>
<dbReference type="CDD" id="cd00037">
    <property type="entry name" value="CLECT"/>
    <property type="match status" value="1"/>
</dbReference>
<keyword evidence="1" id="KW-1015">Disulfide bond</keyword>
<gene>
    <name evidence="3" type="ORF">PENTCL1PPCAC_21194</name>
</gene>